<comment type="subcellular location">
    <subcellularLocation>
        <location evidence="1">Secreted</location>
    </subcellularLocation>
</comment>
<dbReference type="InterPro" id="IPR001846">
    <property type="entry name" value="VWF_type-D"/>
</dbReference>
<dbReference type="FunFam" id="2.10.25.10:FF:000153">
    <property type="entry name" value="MUC5B isoform 1"/>
    <property type="match status" value="1"/>
</dbReference>
<dbReference type="InterPro" id="IPR002919">
    <property type="entry name" value="TIL_dom"/>
</dbReference>
<proteinExistence type="predicted"/>
<dbReference type="Pfam" id="PF08742">
    <property type="entry name" value="C8"/>
    <property type="match status" value="3"/>
</dbReference>
<feature type="compositionally biased region" description="Polar residues" evidence="8">
    <location>
        <begin position="1776"/>
        <end position="1787"/>
    </location>
</feature>
<feature type="signal peptide" evidence="9">
    <location>
        <begin position="1"/>
        <end position="18"/>
    </location>
</feature>
<dbReference type="SUPFAM" id="SSF57567">
    <property type="entry name" value="Serine protease inhibitors"/>
    <property type="match status" value="4"/>
</dbReference>
<keyword evidence="2" id="KW-0964">Secreted</keyword>
<reference evidence="11" key="1">
    <citation type="submission" date="2021-06" db="EMBL/GenBank/DDBJ databases">
        <authorList>
            <consortium name="Wellcome Sanger Institute Data Sharing"/>
        </authorList>
    </citation>
    <scope>NUCLEOTIDE SEQUENCE [LARGE SCALE GENOMIC DNA]</scope>
</reference>
<evidence type="ECO:0000256" key="8">
    <source>
        <dbReference type="SAM" id="MobiDB-lite"/>
    </source>
</evidence>
<evidence type="ECO:0000256" key="2">
    <source>
        <dbReference type="ARBA" id="ARBA00022525"/>
    </source>
</evidence>
<feature type="compositionally biased region" description="Low complexity" evidence="8">
    <location>
        <begin position="1824"/>
        <end position="1847"/>
    </location>
</feature>
<dbReference type="SMART" id="SM00216">
    <property type="entry name" value="VWD"/>
    <property type="match status" value="3"/>
</dbReference>
<dbReference type="GeneTree" id="ENSGT00940000156076"/>
<feature type="domain" description="VWFD" evidence="10">
    <location>
        <begin position="810"/>
        <end position="980"/>
    </location>
</feature>
<name>A0A8C4XFH8_ERPCA</name>
<keyword evidence="12" id="KW-1185">Reference proteome</keyword>
<feature type="domain" description="VWFD" evidence="10">
    <location>
        <begin position="34"/>
        <end position="204"/>
    </location>
</feature>
<dbReference type="InterPro" id="IPR025155">
    <property type="entry name" value="WxxW_domain"/>
</dbReference>
<dbReference type="InterPro" id="IPR001007">
    <property type="entry name" value="VWF_dom"/>
</dbReference>
<keyword evidence="4" id="KW-0677">Repeat</keyword>
<dbReference type="CDD" id="cd19941">
    <property type="entry name" value="TIL"/>
    <property type="match status" value="4"/>
</dbReference>
<keyword evidence="6" id="KW-1015">Disulfide bond</keyword>
<feature type="region of interest" description="Disordered" evidence="8">
    <location>
        <begin position="1776"/>
        <end position="1805"/>
    </location>
</feature>
<evidence type="ECO:0000256" key="1">
    <source>
        <dbReference type="ARBA" id="ARBA00004613"/>
    </source>
</evidence>
<dbReference type="InterPro" id="IPR036084">
    <property type="entry name" value="Ser_inhib-like_sf"/>
</dbReference>
<evidence type="ECO:0000259" key="10">
    <source>
        <dbReference type="PROSITE" id="PS51233"/>
    </source>
</evidence>
<dbReference type="InterPro" id="IPR014853">
    <property type="entry name" value="VWF/SSPO/ZAN-like_Cys-rich_dom"/>
</dbReference>
<dbReference type="Gene3D" id="2.10.25.10">
    <property type="entry name" value="Laminin"/>
    <property type="match status" value="3"/>
</dbReference>
<dbReference type="PROSITE" id="PS51233">
    <property type="entry name" value="VWFD"/>
    <property type="match status" value="3"/>
</dbReference>
<dbReference type="Pfam" id="PF00094">
    <property type="entry name" value="VWD"/>
    <property type="match status" value="4"/>
</dbReference>
<sequence>WWYPVLLFSFVCLVFVLSLNSSFTIAVSPAHNGRVCSTWGNYHFKTFDGDVFQLLTQCNYIFASHCKSIYEDFNIQVRRSVVDGIPVISKITMKLDGTVVQFSKSGVLINGQEETLPYSSSGVFVEKSNSYIKVTAKLGLMAMWNEEDALLLEIEEKYANQTCGLCGDFNGVQIYDEFIKNDVQINSDDFGSFWKMDDPMETCVDSSPQTEQQCPDQVSLPFFLLIQTVCLPALNSCRDLVPMDAFIDSCNMDLCYCNKSTSSFCLCSTISEYSRQCVHAGGEPQVWRSEQFCYKDCPFNMKYQECGNPCADTCTNPSRSSTCEQHCVDGCFCPPGTVLDDVNGKGCISVQDCSCTYSGKTYMPGESFSGNCQTFNCSGGKWVSEKQDCPGTCSLEGGSHITSFDGRLFTFHGDCSYVLAKVSIIHDFSPMSLECLVEDRRFCKQILDFYNPYEFNIQGYVLGVTIFKPSTFYLIIQTSFGLQLKIQLIPIMQVYIKLDQSYKQQTCGLCGNFNNKQEDDFTTMSGVEEGTASTFSNTWKTMAGCPQVQNFYDNPCSLSVENERYAKYWCSFLTNSVGPFAECHSVIDPAPYKNCMYDICNYEKSEESMCAAISSYVQACAAIGIELIDWRTTICTKYSTNCPRTMVYGYKMTSCGHTCRSLSDQDITCNVPFEPVDGCGCAEGTFMDEDGKCVSADSCPCYYKGTVVPAQEVISDEGTTCGAPSDSFGTECQKSCQTLDMNCYSTECISGCVCPEGLVSDGNGDCIPEDQCPCVHNGKSYQPGEKIKVDCNTCTCKERKWKCTNNQCLGTCAIYGDGHYITFDKRRFSFNGDCEYTLTQDYCNSSPDNGTFRVVTENIPCGTTGTTCSKAIKLFLGNNELKLSEGHVEVIQRNTGTEVPYKIRIMGIYLVIEANNGMILMWDRKTSMFIKLSPKFKGDVCGLCGNYDGDANNDFTTRSLSVVVDALEFGNSWKVSPSCPDAKYAKDPCLSNPYRQSWAQKQCSIIKSVVFTDCHHQVDPIPYYDACVQDSCACDSGGDCECFCTAVASYAKACNEAEVCVAWRSPEICPLFCDYYNPPGDCEWHYKPCGAHCMKTCRNPSGMCSEHIKGLEGCYPECPPEEPFFDEDSMKCVPSEDCGCFDDEGHHYQNGDLVPSNNNSQQYPNTPLNGIVTPTLQTQTTPTEIFTSTEIPTPLSSSPPTSCKRKCEWSRWYDNSYPLFGPSGGDYETYNKIIAAGGNICKNPNQIECRAEKNPDIPITEVGQIVTCDISQGLICKNTDQEGDFPLCYNYQIRVLCCDHFNCETTSSPLSTSKHVMTTSAKIYTTTAITPTSQSPGTMPITTAVTKEVTTKTMLQSETTTTSVNIPTTSVSTKSTATSTAITPKPTSANETPTKKTTIPETTRIITSEVTISTEQPTSSTATTETTGTPISTEITSVSTEGTFTSTTSTQKPTTPKETTLIETTIITSESTIASSHFTSGTTMEQTTPHTTESTTIRVITTEKTTELKTTIPLTTTSTEGPLTSTIITEGFTSVSHSTEIKSATTAETPETTTKTTLYPVITTTLVTEQTTSLSTEGISTSWSIAPLPTTSPVTGCVPCDWSEWFDVNYPNPGPTGDYETFENIRKEGYNICDEPEDIECRAVDFPDLPLEELRQTLECNRSVGLICNNEDQGIPPICFNYKIRVKCCTSKCNTNPTSTISTQSFPTTQLITSKEIPPVTTHYLSTTEQSSSTPVTRPKETVETTKMYIVTTETTTIPKTTTELKTIAPTITTSAETLHSSTSRVDTTTTLKSQTTEKKSPTTTATLETTTKATLQPEITTAVTEQTTSVSTELTSTTSTQSQQLQRKLQLPKLQS</sequence>
<evidence type="ECO:0000256" key="6">
    <source>
        <dbReference type="ARBA" id="ARBA00023157"/>
    </source>
</evidence>
<dbReference type="Pfam" id="PF25962">
    <property type="entry name" value="TIL_OTOGL_Mucin"/>
    <property type="match status" value="1"/>
</dbReference>
<keyword evidence="3 9" id="KW-0732">Signal</keyword>
<evidence type="ECO:0000256" key="9">
    <source>
        <dbReference type="SAM" id="SignalP"/>
    </source>
</evidence>
<keyword evidence="5" id="KW-0186">Copper</keyword>
<dbReference type="Proteomes" id="UP000694620">
    <property type="component" value="Chromosome 2"/>
</dbReference>
<dbReference type="Ensembl" id="ENSECRT00000028768.1">
    <property type="protein sequence ID" value="ENSECRP00000028181.1"/>
    <property type="gene ID" value="ENSECRG00000019022.1"/>
</dbReference>
<evidence type="ECO:0000256" key="4">
    <source>
        <dbReference type="ARBA" id="ARBA00022737"/>
    </source>
</evidence>
<keyword evidence="7" id="KW-0325">Glycoprotein</keyword>
<dbReference type="SUPFAM" id="SSF57603">
    <property type="entry name" value="FnI-like domain"/>
    <property type="match status" value="1"/>
</dbReference>
<dbReference type="PANTHER" id="PTHR11339">
    <property type="entry name" value="EXTRACELLULAR MATRIX GLYCOPROTEIN RELATED"/>
    <property type="match status" value="1"/>
</dbReference>
<feature type="region of interest" description="Disordered" evidence="8">
    <location>
        <begin position="1824"/>
        <end position="1857"/>
    </location>
</feature>
<dbReference type="Pfam" id="PF13330">
    <property type="entry name" value="Mucin2_WxxW"/>
    <property type="match status" value="2"/>
</dbReference>
<dbReference type="FunFam" id="2.10.25.10:FF:000674">
    <property type="entry name" value="Mucin-2"/>
    <property type="match status" value="1"/>
</dbReference>
<dbReference type="Pfam" id="PF23244">
    <property type="entry name" value="VWF"/>
    <property type="match status" value="1"/>
</dbReference>
<dbReference type="PANTHER" id="PTHR11339:SF408">
    <property type="entry name" value="MUCIN-5B"/>
    <property type="match status" value="1"/>
</dbReference>
<dbReference type="InterPro" id="IPR050780">
    <property type="entry name" value="Mucin_vWF_Thrombospondin_sf"/>
</dbReference>
<feature type="region of interest" description="Disordered" evidence="8">
    <location>
        <begin position="1366"/>
        <end position="1397"/>
    </location>
</feature>
<protein>
    <recommendedName>
        <fullName evidence="10">VWFD domain-containing protein</fullName>
    </recommendedName>
</protein>
<feature type="domain" description="VWFD" evidence="10">
    <location>
        <begin position="391"/>
        <end position="546"/>
    </location>
</feature>
<dbReference type="SMART" id="SM00832">
    <property type="entry name" value="C8"/>
    <property type="match status" value="3"/>
</dbReference>
<evidence type="ECO:0000313" key="12">
    <source>
        <dbReference type="Proteomes" id="UP000694620"/>
    </source>
</evidence>
<dbReference type="SMART" id="SM00215">
    <property type="entry name" value="VWC_out"/>
    <property type="match status" value="2"/>
</dbReference>
<evidence type="ECO:0000313" key="11">
    <source>
        <dbReference type="Ensembl" id="ENSECRP00000028181.1"/>
    </source>
</evidence>
<feature type="chain" id="PRO_5034770900" description="VWFD domain-containing protein" evidence="9">
    <location>
        <begin position="19"/>
        <end position="1857"/>
    </location>
</feature>
<reference evidence="11" key="3">
    <citation type="submission" date="2025-09" db="UniProtKB">
        <authorList>
            <consortium name="Ensembl"/>
        </authorList>
    </citation>
    <scope>IDENTIFICATION</scope>
</reference>
<organism evidence="11 12">
    <name type="scientific">Erpetoichthys calabaricus</name>
    <name type="common">Rope fish</name>
    <name type="synonym">Calamoichthys calabaricus</name>
    <dbReference type="NCBI Taxonomy" id="27687"/>
    <lineage>
        <taxon>Eukaryota</taxon>
        <taxon>Metazoa</taxon>
        <taxon>Chordata</taxon>
        <taxon>Craniata</taxon>
        <taxon>Vertebrata</taxon>
        <taxon>Euteleostomi</taxon>
        <taxon>Actinopterygii</taxon>
        <taxon>Polypteriformes</taxon>
        <taxon>Polypteridae</taxon>
        <taxon>Erpetoichthys</taxon>
    </lineage>
</organism>
<dbReference type="GO" id="GO:0005615">
    <property type="term" value="C:extracellular space"/>
    <property type="evidence" value="ECO:0007669"/>
    <property type="project" value="TreeGrafter"/>
</dbReference>
<evidence type="ECO:0000256" key="7">
    <source>
        <dbReference type="ARBA" id="ARBA00023180"/>
    </source>
</evidence>
<accession>A0A8C4XFH8</accession>
<dbReference type="InterPro" id="IPR058753">
    <property type="entry name" value="TIL_OTOGL_Mucin"/>
</dbReference>
<dbReference type="Pfam" id="PF01826">
    <property type="entry name" value="TIL"/>
    <property type="match status" value="2"/>
</dbReference>
<evidence type="ECO:0000256" key="5">
    <source>
        <dbReference type="ARBA" id="ARBA00023008"/>
    </source>
</evidence>
<dbReference type="GO" id="GO:0031012">
    <property type="term" value="C:extracellular matrix"/>
    <property type="evidence" value="ECO:0007669"/>
    <property type="project" value="TreeGrafter"/>
</dbReference>
<evidence type="ECO:0000256" key="3">
    <source>
        <dbReference type="ARBA" id="ARBA00022729"/>
    </source>
</evidence>
<reference evidence="11" key="2">
    <citation type="submission" date="2025-08" db="UniProtKB">
        <authorList>
            <consortium name="Ensembl"/>
        </authorList>
    </citation>
    <scope>IDENTIFICATION</scope>
</reference>